<keyword evidence="3" id="KW-1185">Reference proteome</keyword>
<evidence type="ECO:0000256" key="1">
    <source>
        <dbReference type="SAM" id="MobiDB-lite"/>
    </source>
</evidence>
<dbReference type="EMBL" id="JAWZYT010002815">
    <property type="protein sequence ID" value="KAK4301898.1"/>
    <property type="molecule type" value="Genomic_DNA"/>
</dbReference>
<evidence type="ECO:0000313" key="2">
    <source>
        <dbReference type="EMBL" id="KAK4301898.1"/>
    </source>
</evidence>
<feature type="compositionally biased region" description="Basic and acidic residues" evidence="1">
    <location>
        <begin position="63"/>
        <end position="75"/>
    </location>
</feature>
<dbReference type="Proteomes" id="UP001292094">
    <property type="component" value="Unassembled WGS sequence"/>
</dbReference>
<comment type="caution">
    <text evidence="2">The sequence shown here is derived from an EMBL/GenBank/DDBJ whole genome shotgun (WGS) entry which is preliminary data.</text>
</comment>
<sequence>MRRVEMMRGGDESRRVELRVELRRAKGEERERKERRGHQGISQRMKGTVKKRGWRGYKYTTQRSKESHRELVNMK</sequence>
<name>A0AAE1P5L2_9EUCA</name>
<feature type="region of interest" description="Disordered" evidence="1">
    <location>
        <begin position="26"/>
        <end position="75"/>
    </location>
</feature>
<organism evidence="2 3">
    <name type="scientific">Petrolisthes manimaculis</name>
    <dbReference type="NCBI Taxonomy" id="1843537"/>
    <lineage>
        <taxon>Eukaryota</taxon>
        <taxon>Metazoa</taxon>
        <taxon>Ecdysozoa</taxon>
        <taxon>Arthropoda</taxon>
        <taxon>Crustacea</taxon>
        <taxon>Multicrustacea</taxon>
        <taxon>Malacostraca</taxon>
        <taxon>Eumalacostraca</taxon>
        <taxon>Eucarida</taxon>
        <taxon>Decapoda</taxon>
        <taxon>Pleocyemata</taxon>
        <taxon>Anomura</taxon>
        <taxon>Galatheoidea</taxon>
        <taxon>Porcellanidae</taxon>
        <taxon>Petrolisthes</taxon>
    </lineage>
</organism>
<gene>
    <name evidence="2" type="ORF">Pmani_026011</name>
</gene>
<proteinExistence type="predicted"/>
<evidence type="ECO:0000313" key="3">
    <source>
        <dbReference type="Proteomes" id="UP001292094"/>
    </source>
</evidence>
<accession>A0AAE1P5L2</accession>
<dbReference type="AlphaFoldDB" id="A0AAE1P5L2"/>
<protein>
    <submittedName>
        <fullName evidence="2">Uncharacterized protein</fullName>
    </submittedName>
</protein>
<reference evidence="2" key="1">
    <citation type="submission" date="2023-11" db="EMBL/GenBank/DDBJ databases">
        <title>Genome assemblies of two species of porcelain crab, Petrolisthes cinctipes and Petrolisthes manimaculis (Anomura: Porcellanidae).</title>
        <authorList>
            <person name="Angst P."/>
        </authorList>
    </citation>
    <scope>NUCLEOTIDE SEQUENCE</scope>
    <source>
        <strain evidence="2">PB745_02</strain>
        <tissue evidence="2">Gill</tissue>
    </source>
</reference>